<dbReference type="EMBL" id="CP080429">
    <property type="protein sequence ID" value="QYJ68368.1"/>
    <property type="molecule type" value="Genomic_DNA"/>
</dbReference>
<evidence type="ECO:0000313" key="1">
    <source>
        <dbReference type="EMBL" id="QYJ68368.1"/>
    </source>
</evidence>
<evidence type="ECO:0000313" key="2">
    <source>
        <dbReference type="Proteomes" id="UP000825381"/>
    </source>
</evidence>
<keyword evidence="2" id="KW-1185">Reference proteome</keyword>
<reference evidence="1 2" key="1">
    <citation type="submission" date="2021-07" db="EMBL/GenBank/DDBJ databases">
        <title>Flavobacterium WSW3-B6 sp.nov, isolated from seaweed.</title>
        <authorList>
            <person name="Muhammad N."/>
            <person name="Ho H."/>
            <person name="Lee Y.-J."/>
            <person name="Nguyen T."/>
            <person name="Ho J."/>
            <person name="Kim S.-G."/>
        </authorList>
    </citation>
    <scope>NUCLEOTIDE SEQUENCE [LARGE SCALE GENOMIC DNA]</scope>
    <source>
        <strain evidence="1 2">WSW3-B6</strain>
    </source>
</reference>
<name>A0ABX8VAZ8_9FLAO</name>
<gene>
    <name evidence="1" type="ORF">K1I41_00320</name>
</gene>
<sequence>MRLFITDWSSQPTTPLINHCKNTSHKVVGTQLVDTEDVFSSVIAAKPDTVVINYAHKPAKGRAIAKTLRKQEKTALLPIYFINGEEEENEKVAHMGICLSEEEFKELLQTDQPGASLESFLL</sequence>
<proteinExistence type="predicted"/>
<evidence type="ECO:0008006" key="3">
    <source>
        <dbReference type="Google" id="ProtNLM"/>
    </source>
</evidence>
<organism evidence="1 2">
    <name type="scientific">Flavobacterium litorale</name>
    <dbReference type="NCBI Taxonomy" id="2856519"/>
    <lineage>
        <taxon>Bacteria</taxon>
        <taxon>Pseudomonadati</taxon>
        <taxon>Bacteroidota</taxon>
        <taxon>Flavobacteriia</taxon>
        <taxon>Flavobacteriales</taxon>
        <taxon>Flavobacteriaceae</taxon>
        <taxon>Flavobacterium</taxon>
    </lineage>
</organism>
<protein>
    <recommendedName>
        <fullName evidence="3">Response regulatory domain-containing protein</fullName>
    </recommendedName>
</protein>
<dbReference type="RefSeq" id="WP_220640709.1">
    <property type="nucleotide sequence ID" value="NZ_CP080429.1"/>
</dbReference>
<accession>A0ABX8VAZ8</accession>
<dbReference type="Proteomes" id="UP000825381">
    <property type="component" value="Chromosome"/>
</dbReference>